<evidence type="ECO:0000313" key="2">
    <source>
        <dbReference type="Proteomes" id="UP000811246"/>
    </source>
</evidence>
<comment type="caution">
    <text evidence="1">The sequence shown here is derived from an EMBL/GenBank/DDBJ whole genome shotgun (WGS) entry which is preliminary data.</text>
</comment>
<sequence>MTLGKNFLNFQNLKKRRNRGFCDDRDFVVQWCKAFFCNFFKFNMVGSYLLFLAVV</sequence>
<reference evidence="1" key="1">
    <citation type="submission" date="2021-01" db="EMBL/GenBank/DDBJ databases">
        <authorList>
            <person name="Lovell J.T."/>
            <person name="Bentley N."/>
            <person name="Bhattarai G."/>
            <person name="Jenkins J.W."/>
            <person name="Sreedasyam A."/>
            <person name="Alarcon Y."/>
            <person name="Bock C."/>
            <person name="Boston L."/>
            <person name="Carlson J."/>
            <person name="Cervantes K."/>
            <person name="Clermont K."/>
            <person name="Krom N."/>
            <person name="Kubenka K."/>
            <person name="Mamidi S."/>
            <person name="Mattison C."/>
            <person name="Monteros M."/>
            <person name="Pisani C."/>
            <person name="Plott C."/>
            <person name="Rajasekar S."/>
            <person name="Rhein H.S."/>
            <person name="Rohla C."/>
            <person name="Song M."/>
            <person name="Hilaire R.S."/>
            <person name="Shu S."/>
            <person name="Wells L."/>
            <person name="Wang X."/>
            <person name="Webber J."/>
            <person name="Heerema R.J."/>
            <person name="Klein P."/>
            <person name="Conner P."/>
            <person name="Grauke L."/>
            <person name="Grimwood J."/>
            <person name="Schmutz J."/>
            <person name="Randall J.J."/>
        </authorList>
    </citation>
    <scope>NUCLEOTIDE SEQUENCE</scope>
    <source>
        <tissue evidence="1">Leaf</tissue>
    </source>
</reference>
<dbReference type="EMBL" id="CM031832">
    <property type="protein sequence ID" value="KAG6700682.1"/>
    <property type="molecule type" value="Genomic_DNA"/>
</dbReference>
<proteinExistence type="predicted"/>
<dbReference type="AlphaFoldDB" id="A0A922EF80"/>
<accession>A0A922EF80</accession>
<gene>
    <name evidence="1" type="ORF">I3842_08G124400</name>
</gene>
<organism evidence="1 2">
    <name type="scientific">Carya illinoinensis</name>
    <name type="common">Pecan</name>
    <dbReference type="NCBI Taxonomy" id="32201"/>
    <lineage>
        <taxon>Eukaryota</taxon>
        <taxon>Viridiplantae</taxon>
        <taxon>Streptophyta</taxon>
        <taxon>Embryophyta</taxon>
        <taxon>Tracheophyta</taxon>
        <taxon>Spermatophyta</taxon>
        <taxon>Magnoliopsida</taxon>
        <taxon>eudicotyledons</taxon>
        <taxon>Gunneridae</taxon>
        <taxon>Pentapetalae</taxon>
        <taxon>rosids</taxon>
        <taxon>fabids</taxon>
        <taxon>Fagales</taxon>
        <taxon>Juglandaceae</taxon>
        <taxon>Carya</taxon>
    </lineage>
</organism>
<evidence type="ECO:0000313" key="1">
    <source>
        <dbReference type="EMBL" id="KAG6700682.1"/>
    </source>
</evidence>
<name>A0A922EF80_CARIL</name>
<protein>
    <submittedName>
        <fullName evidence="1">Uncharacterized protein</fullName>
    </submittedName>
</protein>
<dbReference type="Proteomes" id="UP000811246">
    <property type="component" value="Chromosome 8"/>
</dbReference>